<organism evidence="1 2">
    <name type="scientific">Panagrellus redivivus</name>
    <name type="common">Microworm</name>
    <dbReference type="NCBI Taxonomy" id="6233"/>
    <lineage>
        <taxon>Eukaryota</taxon>
        <taxon>Metazoa</taxon>
        <taxon>Ecdysozoa</taxon>
        <taxon>Nematoda</taxon>
        <taxon>Chromadorea</taxon>
        <taxon>Rhabditida</taxon>
        <taxon>Tylenchina</taxon>
        <taxon>Panagrolaimomorpha</taxon>
        <taxon>Panagrolaimoidea</taxon>
        <taxon>Panagrolaimidae</taxon>
        <taxon>Panagrellus</taxon>
    </lineage>
</organism>
<dbReference type="WBParaSite" id="Pan_g995.t1">
    <property type="protein sequence ID" value="Pan_g995.t1"/>
    <property type="gene ID" value="Pan_g995"/>
</dbReference>
<evidence type="ECO:0000313" key="1">
    <source>
        <dbReference type="Proteomes" id="UP000492821"/>
    </source>
</evidence>
<accession>A0A7E4WDH8</accession>
<name>A0A7E4WDH8_PANRE</name>
<protein>
    <submittedName>
        <fullName evidence="2">Ovule protein</fullName>
    </submittedName>
</protein>
<dbReference type="AlphaFoldDB" id="A0A7E4WDH8"/>
<reference evidence="1" key="1">
    <citation type="journal article" date="2013" name="Genetics">
        <title>The draft genome and transcriptome of Panagrellus redivivus are shaped by the harsh demands of a free-living lifestyle.</title>
        <authorList>
            <person name="Srinivasan J."/>
            <person name="Dillman A.R."/>
            <person name="Macchietto M.G."/>
            <person name="Heikkinen L."/>
            <person name="Lakso M."/>
            <person name="Fracchia K.M."/>
            <person name="Antoshechkin I."/>
            <person name="Mortazavi A."/>
            <person name="Wong G."/>
            <person name="Sternberg P.W."/>
        </authorList>
    </citation>
    <scope>NUCLEOTIDE SEQUENCE [LARGE SCALE GENOMIC DNA]</scope>
    <source>
        <strain evidence="1">MT8872</strain>
    </source>
</reference>
<proteinExistence type="predicted"/>
<dbReference type="Proteomes" id="UP000492821">
    <property type="component" value="Unassembled WGS sequence"/>
</dbReference>
<evidence type="ECO:0000313" key="2">
    <source>
        <dbReference type="WBParaSite" id="Pan_g995.t1"/>
    </source>
</evidence>
<sequence length="74" mass="8405">MENQIEIFDAKKWSEAIADRKSETTVSTYAESQKSRSIQRSSFALACFPPSRSATSDNTDNYDKDDWNAYIVTS</sequence>
<reference evidence="2" key="2">
    <citation type="submission" date="2020-10" db="UniProtKB">
        <authorList>
            <consortium name="WormBaseParasite"/>
        </authorList>
    </citation>
    <scope>IDENTIFICATION</scope>
</reference>
<keyword evidence="1" id="KW-1185">Reference proteome</keyword>